<keyword evidence="9 12" id="KW-0408">Iron</keyword>
<evidence type="ECO:0000256" key="13">
    <source>
        <dbReference type="RuleBase" id="RU000461"/>
    </source>
</evidence>
<dbReference type="GO" id="GO:0016709">
    <property type="term" value="F:oxidoreductase activity, acting on paired donors, with incorporation or reduction of molecular oxygen, NAD(P)H as one donor, and incorporation of one atom of oxygen"/>
    <property type="evidence" value="ECO:0007669"/>
    <property type="project" value="TreeGrafter"/>
</dbReference>
<evidence type="ECO:0000256" key="6">
    <source>
        <dbReference type="ARBA" id="ARBA00022723"/>
    </source>
</evidence>
<evidence type="ECO:0000256" key="12">
    <source>
        <dbReference type="PIRSR" id="PIRSR602401-1"/>
    </source>
</evidence>
<proteinExistence type="inferred from homology"/>
<keyword evidence="5" id="KW-0812">Transmembrane</keyword>
<evidence type="ECO:0000256" key="1">
    <source>
        <dbReference type="ARBA" id="ARBA00001971"/>
    </source>
</evidence>
<evidence type="ECO:0000256" key="2">
    <source>
        <dbReference type="ARBA" id="ARBA00004167"/>
    </source>
</evidence>
<dbReference type="PANTHER" id="PTHR24298:SF800">
    <property type="entry name" value="CYTOCHROME P450 89A2-RELATED"/>
    <property type="match status" value="1"/>
</dbReference>
<dbReference type="OrthoDB" id="1055148at2759"/>
<evidence type="ECO:0000313" key="15">
    <source>
        <dbReference type="Proteomes" id="UP000593562"/>
    </source>
</evidence>
<dbReference type="Proteomes" id="UP000593562">
    <property type="component" value="Unassembled WGS sequence"/>
</dbReference>
<evidence type="ECO:0000313" key="14">
    <source>
        <dbReference type="EMBL" id="KAF5735436.1"/>
    </source>
</evidence>
<feature type="binding site" description="axial binding residue" evidence="12">
    <location>
        <position position="445"/>
    </location>
    <ligand>
        <name>heme</name>
        <dbReference type="ChEBI" id="CHEBI:30413"/>
    </ligand>
    <ligandPart>
        <name>Fe</name>
        <dbReference type="ChEBI" id="CHEBI:18248"/>
    </ligandPart>
</feature>
<evidence type="ECO:0000256" key="10">
    <source>
        <dbReference type="ARBA" id="ARBA00023033"/>
    </source>
</evidence>
<evidence type="ECO:0000256" key="11">
    <source>
        <dbReference type="ARBA" id="ARBA00023136"/>
    </source>
</evidence>
<dbReference type="CDD" id="cd11075">
    <property type="entry name" value="CYP77_89"/>
    <property type="match status" value="1"/>
</dbReference>
<evidence type="ECO:0000256" key="9">
    <source>
        <dbReference type="ARBA" id="ARBA00023004"/>
    </source>
</evidence>
<keyword evidence="15" id="KW-1185">Reference proteome</keyword>
<protein>
    <submittedName>
        <fullName evidence="14">Cytochrome P450 89A2-like</fullName>
    </submittedName>
</protein>
<organism evidence="14 15">
    <name type="scientific">Tripterygium wilfordii</name>
    <name type="common">Thunder God vine</name>
    <dbReference type="NCBI Taxonomy" id="458696"/>
    <lineage>
        <taxon>Eukaryota</taxon>
        <taxon>Viridiplantae</taxon>
        <taxon>Streptophyta</taxon>
        <taxon>Embryophyta</taxon>
        <taxon>Tracheophyta</taxon>
        <taxon>Spermatophyta</taxon>
        <taxon>Magnoliopsida</taxon>
        <taxon>eudicotyledons</taxon>
        <taxon>Gunneridae</taxon>
        <taxon>Pentapetalae</taxon>
        <taxon>rosids</taxon>
        <taxon>fabids</taxon>
        <taxon>Celastrales</taxon>
        <taxon>Celastraceae</taxon>
        <taxon>Tripterygium</taxon>
    </lineage>
</organism>
<dbReference type="PRINTS" id="PR00463">
    <property type="entry name" value="EP450I"/>
</dbReference>
<dbReference type="InterPro" id="IPR036396">
    <property type="entry name" value="Cyt_P450_sf"/>
</dbReference>
<dbReference type="PROSITE" id="PS00086">
    <property type="entry name" value="CYTOCHROME_P450"/>
    <property type="match status" value="1"/>
</dbReference>
<dbReference type="PANTHER" id="PTHR24298">
    <property type="entry name" value="FLAVONOID 3'-MONOOXYGENASE-RELATED"/>
    <property type="match status" value="1"/>
</dbReference>
<name>A0A7J7CNF0_TRIWF</name>
<keyword evidence="10 13" id="KW-0503">Monooxygenase</keyword>
<comment type="cofactor">
    <cofactor evidence="1 12">
        <name>heme</name>
        <dbReference type="ChEBI" id="CHEBI:30413"/>
    </cofactor>
</comment>
<dbReference type="InterPro" id="IPR001128">
    <property type="entry name" value="Cyt_P450"/>
</dbReference>
<keyword evidence="6 12" id="KW-0479">Metal-binding</keyword>
<dbReference type="SUPFAM" id="SSF48264">
    <property type="entry name" value="Cytochrome P450"/>
    <property type="match status" value="1"/>
</dbReference>
<evidence type="ECO:0000256" key="7">
    <source>
        <dbReference type="ARBA" id="ARBA00022989"/>
    </source>
</evidence>
<keyword evidence="8 13" id="KW-0560">Oxidoreductase</keyword>
<evidence type="ECO:0000256" key="8">
    <source>
        <dbReference type="ARBA" id="ARBA00023002"/>
    </source>
</evidence>
<dbReference type="InterPro" id="IPR051103">
    <property type="entry name" value="Plant_metabolite_P450s"/>
</dbReference>
<dbReference type="Pfam" id="PF00067">
    <property type="entry name" value="p450"/>
    <property type="match status" value="1"/>
</dbReference>
<dbReference type="AlphaFoldDB" id="A0A7J7CNF0"/>
<evidence type="ECO:0000256" key="5">
    <source>
        <dbReference type="ARBA" id="ARBA00022692"/>
    </source>
</evidence>
<dbReference type="Gene3D" id="1.10.630.10">
    <property type="entry name" value="Cytochrome P450"/>
    <property type="match status" value="1"/>
</dbReference>
<dbReference type="GO" id="GO:0005506">
    <property type="term" value="F:iron ion binding"/>
    <property type="evidence" value="ECO:0007669"/>
    <property type="project" value="InterPro"/>
</dbReference>
<reference evidence="14 15" key="1">
    <citation type="journal article" date="2020" name="Nat. Commun.">
        <title>Genome of Tripterygium wilfordii and identification of cytochrome P450 involved in triptolide biosynthesis.</title>
        <authorList>
            <person name="Tu L."/>
            <person name="Su P."/>
            <person name="Zhang Z."/>
            <person name="Gao L."/>
            <person name="Wang J."/>
            <person name="Hu T."/>
            <person name="Zhou J."/>
            <person name="Zhang Y."/>
            <person name="Zhao Y."/>
            <person name="Liu Y."/>
            <person name="Song Y."/>
            <person name="Tong Y."/>
            <person name="Lu Y."/>
            <person name="Yang J."/>
            <person name="Xu C."/>
            <person name="Jia M."/>
            <person name="Peters R.J."/>
            <person name="Huang L."/>
            <person name="Gao W."/>
        </authorList>
    </citation>
    <scope>NUCLEOTIDE SEQUENCE [LARGE SCALE GENOMIC DNA]</scope>
    <source>
        <strain evidence="15">cv. XIE 37</strain>
        <tissue evidence="14">Leaf</tissue>
    </source>
</reference>
<dbReference type="FunFam" id="1.10.630.10:FF:000012">
    <property type="entry name" value="Cytochrome P450 family protein"/>
    <property type="match status" value="1"/>
</dbReference>
<gene>
    <name evidence="14" type="ORF">HS088_TW15G00942</name>
</gene>
<dbReference type="GO" id="GO:0020037">
    <property type="term" value="F:heme binding"/>
    <property type="evidence" value="ECO:0007669"/>
    <property type="project" value="InterPro"/>
</dbReference>
<dbReference type="EMBL" id="JAAARO010000015">
    <property type="protein sequence ID" value="KAF5735436.1"/>
    <property type="molecule type" value="Genomic_DNA"/>
</dbReference>
<keyword evidence="4 12" id="KW-0349">Heme</keyword>
<keyword evidence="11" id="KW-0472">Membrane</keyword>
<comment type="caution">
    <text evidence="14">The sequence shown here is derived from an EMBL/GenBank/DDBJ whole genome shotgun (WGS) entry which is preliminary data.</text>
</comment>
<evidence type="ECO:0000256" key="4">
    <source>
        <dbReference type="ARBA" id="ARBA00022617"/>
    </source>
</evidence>
<accession>A0A7J7CNF0</accession>
<comment type="similarity">
    <text evidence="3 13">Belongs to the cytochrome P450 family.</text>
</comment>
<dbReference type="GO" id="GO:0016020">
    <property type="term" value="C:membrane"/>
    <property type="evidence" value="ECO:0007669"/>
    <property type="project" value="UniProtKB-SubCell"/>
</dbReference>
<dbReference type="InParanoid" id="A0A7J7CNF0"/>
<dbReference type="InterPro" id="IPR017972">
    <property type="entry name" value="Cyt_P450_CS"/>
</dbReference>
<sequence length="501" mass="57410">MAIWVVILISLSISTLLIFFFSRKSHHNFPPGPPRIPIIGNLLWLRQSISKLEPILRSLHTKFGPILTLHAGPYSAIFIGDRFLAHQALIQNGTTFADRPPFIATNKVITNRPTSIVTSPYSPTWRVLRRNLAEFVLQPSRLKLRLNSLTLAMNMLLESLNDSQENQFNDKFRHAVFVLFVFMCFGDKLDRKKIEEIEYIQRRKLLNFGQFNVLNLWPRVAKIVFRKSWNELVQVRQKQEEILAPLIREKMNERVLKGSENGSILSYLDTLLDLHLPHGSRKLDEGEIISLCSEFLSAGPDTTSTALQWIMANVVKNPSIQEKLFMEIKGVVRDGDREVKEDALQGLDYLKAVILEGLRRHPPSHFLIPHSVAKDTKLGGYFIPKKGIVSFSVTEISWDPKVWEDPMTFNPERFVNNNGNGDEIFNIKGNKEIKMIPFGAGRRICPGYGLAMLALEYFVANLIWNFEWKAVDEEGVDLSEKQEFTVVMKNPLKAQITPRFM</sequence>
<evidence type="ECO:0000256" key="3">
    <source>
        <dbReference type="ARBA" id="ARBA00010617"/>
    </source>
</evidence>
<dbReference type="PRINTS" id="PR00385">
    <property type="entry name" value="P450"/>
</dbReference>
<dbReference type="InterPro" id="IPR002401">
    <property type="entry name" value="Cyt_P450_E_grp-I"/>
</dbReference>
<keyword evidence="7" id="KW-1133">Transmembrane helix</keyword>
<comment type="subcellular location">
    <subcellularLocation>
        <location evidence="2">Membrane</location>
        <topology evidence="2">Single-pass membrane protein</topology>
    </subcellularLocation>
</comment>